<dbReference type="AlphaFoldDB" id="A0A4Q4ZM94"/>
<evidence type="ECO:0000313" key="3">
    <source>
        <dbReference type="Proteomes" id="UP000295198"/>
    </source>
</evidence>
<protein>
    <submittedName>
        <fullName evidence="2">Uncharacterized protein</fullName>
    </submittedName>
</protein>
<dbReference type="Proteomes" id="UP000295198">
    <property type="component" value="Unassembled WGS sequence"/>
</dbReference>
<accession>A0A4Q4ZM94</accession>
<dbReference type="OrthoDB" id="5116314at2"/>
<sequence>MSNPKPLPDRTKLDHLLPDYDVPEPALDRPTSDDRLEVAVESIQAAILAGGAAAAGMLWATVECLFGSAGDENKLASGERAADVATIAWVRYDLNHTLGALLRNQGDPGWSAAAQVLPRQERLPFFVKYLQAGDFSNVRSARVVSQARHCARMLDLREVGSLRTEVLTTLKGLYRQRNLILHGGITNAPLLPGILRSATPLVTAAVNRYAATRNGAVRDPLAFSFGETLRLEEHLAQPSADLLDLAGY</sequence>
<organism evidence="2 3">
    <name type="scientific">Nocardioides guangzhouensis</name>
    <dbReference type="NCBI Taxonomy" id="2497878"/>
    <lineage>
        <taxon>Bacteria</taxon>
        <taxon>Bacillati</taxon>
        <taxon>Actinomycetota</taxon>
        <taxon>Actinomycetes</taxon>
        <taxon>Propionibacteriales</taxon>
        <taxon>Nocardioidaceae</taxon>
        <taxon>Nocardioides</taxon>
    </lineage>
</organism>
<feature type="compositionally biased region" description="Basic and acidic residues" evidence="1">
    <location>
        <begin position="7"/>
        <end position="18"/>
    </location>
</feature>
<feature type="region of interest" description="Disordered" evidence="1">
    <location>
        <begin position="1"/>
        <end position="32"/>
    </location>
</feature>
<evidence type="ECO:0000313" key="2">
    <source>
        <dbReference type="EMBL" id="RYP88656.1"/>
    </source>
</evidence>
<reference evidence="2 3" key="1">
    <citation type="submission" date="2019-01" db="EMBL/GenBank/DDBJ databases">
        <title>Nocardioides guangzhouensis sp. nov., an actinobacterium isolated from soil.</title>
        <authorList>
            <person name="Fu Y."/>
            <person name="Cai Y."/>
            <person name="Lin Z."/>
            <person name="Chen P."/>
        </authorList>
    </citation>
    <scope>NUCLEOTIDE SEQUENCE [LARGE SCALE GENOMIC DNA]</scope>
    <source>
        <strain evidence="2 3">130</strain>
    </source>
</reference>
<gene>
    <name evidence="2" type="ORF">EKO23_01840</name>
</gene>
<comment type="caution">
    <text evidence="2">The sequence shown here is derived from an EMBL/GenBank/DDBJ whole genome shotgun (WGS) entry which is preliminary data.</text>
</comment>
<evidence type="ECO:0000256" key="1">
    <source>
        <dbReference type="SAM" id="MobiDB-lite"/>
    </source>
</evidence>
<keyword evidence="3" id="KW-1185">Reference proteome</keyword>
<name>A0A4Q4ZM94_9ACTN</name>
<dbReference type="EMBL" id="SDKM01000002">
    <property type="protein sequence ID" value="RYP88656.1"/>
    <property type="molecule type" value="Genomic_DNA"/>
</dbReference>
<dbReference type="RefSeq" id="WP_134713492.1">
    <property type="nucleotide sequence ID" value="NZ_SDKM01000002.1"/>
</dbReference>
<proteinExistence type="predicted"/>